<dbReference type="EMBL" id="JABAHZ010000001">
    <property type="protein sequence ID" value="NLR78055.1"/>
    <property type="molecule type" value="Genomic_DNA"/>
</dbReference>
<reference evidence="2 3" key="1">
    <citation type="submission" date="2020-04" db="EMBL/GenBank/DDBJ databases">
        <authorList>
            <person name="Yin C."/>
        </authorList>
    </citation>
    <scope>NUCLEOTIDE SEQUENCE [LARGE SCALE GENOMIC DNA]</scope>
    <source>
        <strain evidence="2 3">Ak56</strain>
    </source>
</reference>
<dbReference type="RefSeq" id="WP_168737409.1">
    <property type="nucleotide sequence ID" value="NZ_JABAHZ010000001.1"/>
</dbReference>
<dbReference type="Pfam" id="PF12866">
    <property type="entry name" value="DUF3823"/>
    <property type="match status" value="1"/>
</dbReference>
<gene>
    <name evidence="2" type="ORF">HGH91_05430</name>
</gene>
<feature type="domain" description="DUF3823" evidence="1">
    <location>
        <begin position="34"/>
        <end position="122"/>
    </location>
</feature>
<dbReference type="PROSITE" id="PS51257">
    <property type="entry name" value="PROKAR_LIPOPROTEIN"/>
    <property type="match status" value="1"/>
</dbReference>
<dbReference type="AlphaFoldDB" id="A0A847SGC0"/>
<protein>
    <submittedName>
        <fullName evidence="2">DUF3823 domain-containing protein</fullName>
    </submittedName>
</protein>
<dbReference type="Gene3D" id="2.60.40.1120">
    <property type="entry name" value="Carboxypeptidase-like, regulatory domain"/>
    <property type="match status" value="1"/>
</dbReference>
<proteinExistence type="predicted"/>
<dbReference type="Proteomes" id="UP000552864">
    <property type="component" value="Unassembled WGS sequence"/>
</dbReference>
<evidence type="ECO:0000313" key="3">
    <source>
        <dbReference type="Proteomes" id="UP000552864"/>
    </source>
</evidence>
<organism evidence="2 3">
    <name type="scientific">Chitinophaga eiseniae</name>
    <dbReference type="NCBI Taxonomy" id="634771"/>
    <lineage>
        <taxon>Bacteria</taxon>
        <taxon>Pseudomonadati</taxon>
        <taxon>Bacteroidota</taxon>
        <taxon>Chitinophagia</taxon>
        <taxon>Chitinophagales</taxon>
        <taxon>Chitinophagaceae</taxon>
        <taxon>Chitinophaga</taxon>
    </lineage>
</organism>
<name>A0A847SGC0_9BACT</name>
<sequence>MNQNKILFYLIFLAACIQSGCSNKLDNYEPPRASLSGAIIDSRTNDTVPMASSIGQGGILNLFQMNYSSTASGAIGSNFLTNGTYKNASIFSGTYKVAPSGPFYADTIIATVNGDTKLDLKVRPWIYVTLKTGNITDTSATFTYSIKSNDAAQQIAQGGAFLNTASVVDVQEFRGVNKGDTRYRKIQPVNGDTTITVVFTGLAPNTTYYIRAGSSTATSSINPQNYYNYSKIYAIKTAGK</sequence>
<evidence type="ECO:0000313" key="2">
    <source>
        <dbReference type="EMBL" id="NLR78055.1"/>
    </source>
</evidence>
<comment type="caution">
    <text evidence="2">The sequence shown here is derived from an EMBL/GenBank/DDBJ whole genome shotgun (WGS) entry which is preliminary data.</text>
</comment>
<keyword evidence="3" id="KW-1185">Reference proteome</keyword>
<accession>A0A847SGC0</accession>
<dbReference type="InterPro" id="IPR024278">
    <property type="entry name" value="DUF3823_N"/>
</dbReference>
<evidence type="ECO:0000259" key="1">
    <source>
        <dbReference type="Pfam" id="PF12866"/>
    </source>
</evidence>